<dbReference type="GO" id="GO:0030497">
    <property type="term" value="P:fatty acid elongation"/>
    <property type="evidence" value="ECO:0007669"/>
    <property type="project" value="TreeGrafter"/>
</dbReference>
<organism evidence="12 13">
    <name type="scientific">Plakobranchus ocellatus</name>
    <dbReference type="NCBI Taxonomy" id="259542"/>
    <lineage>
        <taxon>Eukaryota</taxon>
        <taxon>Metazoa</taxon>
        <taxon>Spiralia</taxon>
        <taxon>Lophotrochozoa</taxon>
        <taxon>Mollusca</taxon>
        <taxon>Gastropoda</taxon>
        <taxon>Heterobranchia</taxon>
        <taxon>Euthyneura</taxon>
        <taxon>Panpulmonata</taxon>
        <taxon>Sacoglossa</taxon>
        <taxon>Placobranchoidea</taxon>
        <taxon>Plakobranchidae</taxon>
        <taxon>Plakobranchus</taxon>
    </lineage>
</organism>
<evidence type="ECO:0000256" key="3">
    <source>
        <dbReference type="ARBA" id="ARBA00043812"/>
    </source>
</evidence>
<dbReference type="PRINTS" id="PR00081">
    <property type="entry name" value="GDHRDH"/>
</dbReference>
<evidence type="ECO:0000259" key="11">
    <source>
        <dbReference type="SMART" id="SM00822"/>
    </source>
</evidence>
<evidence type="ECO:0000313" key="12">
    <source>
        <dbReference type="EMBL" id="GFN88134.1"/>
    </source>
</evidence>
<dbReference type="SUPFAM" id="SSF51735">
    <property type="entry name" value="NAD(P)-binding Rossmann-fold domains"/>
    <property type="match status" value="1"/>
</dbReference>
<dbReference type="PROSITE" id="PS00061">
    <property type="entry name" value="ADH_SHORT"/>
    <property type="match status" value="1"/>
</dbReference>
<proteinExistence type="inferred from homology"/>
<evidence type="ECO:0000313" key="13">
    <source>
        <dbReference type="Proteomes" id="UP000735302"/>
    </source>
</evidence>
<dbReference type="EC" id="1.1.1.298" evidence="4"/>
<protein>
    <recommendedName>
        <fullName evidence="6">NADP-dependent 3-hydroxy acid dehydrogenase YdfG</fullName>
        <ecNumber evidence="4">1.1.1.298</ecNumber>
        <ecNumber evidence="5">1.1.1.381</ecNumber>
    </recommendedName>
    <alternativeName>
        <fullName evidence="8">L-allo-threonine dehydrogenase</fullName>
    </alternativeName>
    <alternativeName>
        <fullName evidence="7">Malonic semialdehyde reductase</fullName>
    </alternativeName>
</protein>
<comment type="catalytic activity">
    <reaction evidence="3">
        <text>L-allo-threonine + NADP(+) = aminoacetone + CO2 + NADPH</text>
        <dbReference type="Rhea" id="RHEA:43524"/>
        <dbReference type="ChEBI" id="CHEBI:16526"/>
        <dbReference type="ChEBI" id="CHEBI:57783"/>
        <dbReference type="ChEBI" id="CHEBI:58320"/>
        <dbReference type="ChEBI" id="CHEBI:58349"/>
        <dbReference type="ChEBI" id="CHEBI:58585"/>
        <dbReference type="EC" id="1.1.1.381"/>
    </reaction>
</comment>
<feature type="domain" description="Ketoreductase" evidence="11">
    <location>
        <begin position="75"/>
        <end position="257"/>
    </location>
</feature>
<evidence type="ECO:0000256" key="5">
    <source>
        <dbReference type="ARBA" id="ARBA00044059"/>
    </source>
</evidence>
<gene>
    <name evidence="12" type="ORF">PoB_001464000</name>
</gene>
<keyword evidence="13" id="KW-1185">Reference proteome</keyword>
<dbReference type="PRINTS" id="PR00080">
    <property type="entry name" value="SDRFAMILY"/>
</dbReference>
<dbReference type="AlphaFoldDB" id="A0AAV3Z0F3"/>
<dbReference type="InterPro" id="IPR036291">
    <property type="entry name" value="NAD(P)-bd_dom_sf"/>
</dbReference>
<dbReference type="EMBL" id="BLXT01001839">
    <property type="protein sequence ID" value="GFN88134.1"/>
    <property type="molecule type" value="Genomic_DNA"/>
</dbReference>
<evidence type="ECO:0000256" key="10">
    <source>
        <dbReference type="ARBA" id="ARBA00047274"/>
    </source>
</evidence>
<dbReference type="PANTHER" id="PTHR43086:SF3">
    <property type="entry name" value="NADP-DEPENDENT 3-HYDROXY ACID DEHYDROGENASE YDFG"/>
    <property type="match status" value="1"/>
</dbReference>
<dbReference type="FunFam" id="3.40.50.720:FF:000047">
    <property type="entry name" value="NADP-dependent L-serine/L-allo-threonine dehydrogenase"/>
    <property type="match status" value="1"/>
</dbReference>
<dbReference type="Proteomes" id="UP000735302">
    <property type="component" value="Unassembled WGS sequence"/>
</dbReference>
<name>A0AAV3Z0F3_9GAST</name>
<dbReference type="GO" id="GO:0035527">
    <property type="term" value="F:3-hydroxypropionate dehydrogenase (NADP+) activity"/>
    <property type="evidence" value="ECO:0007669"/>
    <property type="project" value="UniProtKB-EC"/>
</dbReference>
<evidence type="ECO:0000256" key="4">
    <source>
        <dbReference type="ARBA" id="ARBA00044050"/>
    </source>
</evidence>
<dbReference type="InterPro" id="IPR002347">
    <property type="entry name" value="SDR_fam"/>
</dbReference>
<dbReference type="EC" id="1.1.1.381" evidence="5"/>
<comment type="function">
    <text evidence="9">NADP-dependent dehydrogenase with broad substrate specificity acting on 3-hydroxy acids. Catalyzes the NADP-dependent oxidation of L-allo-threonine to L-2-amino-3-keto-butyrate, which is spontaneously decarboxylated into aminoacetone. Also acts on D-threonine, L-serine, D-serine, D-3-hydroxyisobutyrate, L-3-hydroxyisobutyrate, D-glycerate and L-glycerate. Able to catalyze the reduction of the malonic semialdehyde to 3-hydroxypropionic acid. YdfG is apparently supplementing RutE, the presumed malonic semialdehyde reductase involved in pyrimidine degradation since both are able to detoxify malonic semialdehyde.</text>
</comment>
<dbReference type="InterPro" id="IPR057326">
    <property type="entry name" value="KR_dom"/>
</dbReference>
<evidence type="ECO:0000256" key="2">
    <source>
        <dbReference type="ARBA" id="ARBA00038261"/>
    </source>
</evidence>
<evidence type="ECO:0000256" key="9">
    <source>
        <dbReference type="ARBA" id="ARBA00045650"/>
    </source>
</evidence>
<reference evidence="12 13" key="1">
    <citation type="journal article" date="2021" name="Elife">
        <title>Chloroplast acquisition without the gene transfer in kleptoplastic sea slugs, Plakobranchus ocellatus.</title>
        <authorList>
            <person name="Maeda T."/>
            <person name="Takahashi S."/>
            <person name="Yoshida T."/>
            <person name="Shimamura S."/>
            <person name="Takaki Y."/>
            <person name="Nagai Y."/>
            <person name="Toyoda A."/>
            <person name="Suzuki Y."/>
            <person name="Arimoto A."/>
            <person name="Ishii H."/>
            <person name="Satoh N."/>
            <person name="Nishiyama T."/>
            <person name="Hasebe M."/>
            <person name="Maruyama T."/>
            <person name="Minagawa J."/>
            <person name="Obokata J."/>
            <person name="Shigenobu S."/>
        </authorList>
    </citation>
    <scope>NUCLEOTIDE SEQUENCE [LARGE SCALE GENOMIC DNA]</scope>
</reference>
<keyword evidence="1" id="KW-0560">Oxidoreductase</keyword>
<dbReference type="InterPro" id="IPR020904">
    <property type="entry name" value="Sc_DH/Rdtase_CS"/>
</dbReference>
<evidence type="ECO:0000256" key="1">
    <source>
        <dbReference type="ARBA" id="ARBA00023002"/>
    </source>
</evidence>
<dbReference type="Pfam" id="PF00106">
    <property type="entry name" value="adh_short"/>
    <property type="match status" value="1"/>
</dbReference>
<dbReference type="Gene3D" id="3.40.50.720">
    <property type="entry name" value="NAD(P)-binding Rossmann-like Domain"/>
    <property type="match status" value="1"/>
</dbReference>
<dbReference type="PANTHER" id="PTHR43086">
    <property type="entry name" value="VERY-LONG-CHAIN 3-OXOOACYL-COA REDUCTASE"/>
    <property type="match status" value="1"/>
</dbReference>
<comment type="catalytic activity">
    <reaction evidence="10">
        <text>3-hydroxypropanoate + NADP(+) = 3-oxopropanoate + NADPH + H(+)</text>
        <dbReference type="Rhea" id="RHEA:26438"/>
        <dbReference type="ChEBI" id="CHEBI:15378"/>
        <dbReference type="ChEBI" id="CHEBI:16510"/>
        <dbReference type="ChEBI" id="CHEBI:33190"/>
        <dbReference type="ChEBI" id="CHEBI:57783"/>
        <dbReference type="ChEBI" id="CHEBI:58349"/>
        <dbReference type="EC" id="1.1.1.298"/>
    </reaction>
</comment>
<dbReference type="SMART" id="SM00822">
    <property type="entry name" value="PKS_KR"/>
    <property type="match status" value="1"/>
</dbReference>
<evidence type="ECO:0000256" key="7">
    <source>
        <dbReference type="ARBA" id="ARBA00044271"/>
    </source>
</evidence>
<comment type="caution">
    <text evidence="12">The sequence shown here is derived from an EMBL/GenBank/DDBJ whole genome shotgun (WGS) entry which is preliminary data.</text>
</comment>
<dbReference type="GO" id="GO:0005783">
    <property type="term" value="C:endoplasmic reticulum"/>
    <property type="evidence" value="ECO:0007669"/>
    <property type="project" value="TreeGrafter"/>
</dbReference>
<sequence length="315" mass="33740">MVSRMANAQTAQQASFVRLICMAFGHSCEVNEKEQKIFKKQQAVIASILDYRACLGLSSPCTWSEIKRTGPLYGRVAVVTGASSGIGKAVAIALAASGAKVALGARRADLLQDVIKIIQSGKGEAIGLKTDVTSMEQVKTLVQAAESSLGPVDILVNCAGLMYYTLMKNLHVEEWDKQIDVNCKGVTNSIGAVLDGMLKRSKGHIVNISSDAGRRGFPGLAVYSGTKFFVEGMSQALRQELASTGVRVTCIQPGDVKTPLQKMSTDTEANQLYNGSDQVQILEVEDIARAVVYAVSQPSYVAINEILIEPREAPV</sequence>
<evidence type="ECO:0000256" key="8">
    <source>
        <dbReference type="ARBA" id="ARBA00044349"/>
    </source>
</evidence>
<accession>A0AAV3Z0F3</accession>
<evidence type="ECO:0000256" key="6">
    <source>
        <dbReference type="ARBA" id="ARBA00044065"/>
    </source>
</evidence>
<comment type="similarity">
    <text evidence="2">Belongs to the short-chain dehydrogenases/reductases (SDR) family. 17-beta-HSD 3 subfamily.</text>
</comment>